<evidence type="ECO:0000256" key="4">
    <source>
        <dbReference type="ARBA" id="ARBA00022833"/>
    </source>
</evidence>
<name>A0ABR3H1F8_LOXSC</name>
<dbReference type="PROSITE" id="PS51915">
    <property type="entry name" value="ZAD"/>
    <property type="match status" value="1"/>
</dbReference>
<feature type="binding site" evidence="6">
    <location>
        <position position="47"/>
    </location>
    <ligand>
        <name>Zn(2+)</name>
        <dbReference type="ChEBI" id="CHEBI:29105"/>
    </ligand>
</feature>
<dbReference type="Pfam" id="PF07776">
    <property type="entry name" value="zf-AD"/>
    <property type="match status" value="1"/>
</dbReference>
<proteinExistence type="predicted"/>
<feature type="compositionally biased region" description="Basic and acidic residues" evidence="7">
    <location>
        <begin position="118"/>
        <end position="132"/>
    </location>
</feature>
<comment type="caution">
    <text evidence="10">The sequence shown here is derived from an EMBL/GenBank/DDBJ whole genome shotgun (WGS) entry which is preliminary data.</text>
</comment>
<dbReference type="Pfam" id="PF00096">
    <property type="entry name" value="zf-C2H2"/>
    <property type="match status" value="3"/>
</dbReference>
<dbReference type="InterPro" id="IPR012934">
    <property type="entry name" value="Znf_AD"/>
</dbReference>
<dbReference type="InterPro" id="IPR036236">
    <property type="entry name" value="Znf_C2H2_sf"/>
</dbReference>
<evidence type="ECO:0000256" key="3">
    <source>
        <dbReference type="ARBA" id="ARBA00022771"/>
    </source>
</evidence>
<evidence type="ECO:0000256" key="6">
    <source>
        <dbReference type="PROSITE-ProRule" id="PRU01263"/>
    </source>
</evidence>
<dbReference type="SMART" id="SM00868">
    <property type="entry name" value="zf-AD"/>
    <property type="match status" value="1"/>
</dbReference>
<evidence type="ECO:0000259" key="8">
    <source>
        <dbReference type="PROSITE" id="PS50157"/>
    </source>
</evidence>
<evidence type="ECO:0000313" key="10">
    <source>
        <dbReference type="EMBL" id="KAL0858636.1"/>
    </source>
</evidence>
<dbReference type="PANTHER" id="PTHR24379">
    <property type="entry name" value="KRAB AND ZINC FINGER DOMAIN-CONTAINING"/>
    <property type="match status" value="1"/>
</dbReference>
<accession>A0ABR3H1F8</accession>
<reference evidence="10 11" key="1">
    <citation type="submission" date="2024-06" db="EMBL/GenBank/DDBJ databases">
        <title>A chromosome-level genome assembly of beet webworm, Loxostege sticticalis.</title>
        <authorList>
            <person name="Zhang Y."/>
        </authorList>
    </citation>
    <scope>NUCLEOTIDE SEQUENCE [LARGE SCALE GENOMIC DNA]</scope>
    <source>
        <strain evidence="10">AQ026</strain>
        <tissue evidence="10">Whole body</tissue>
    </source>
</reference>
<dbReference type="PANTHER" id="PTHR24379:SF121">
    <property type="entry name" value="C2H2-TYPE DOMAIN-CONTAINING PROTEIN"/>
    <property type="match status" value="1"/>
</dbReference>
<sequence>MPARACRGCLATDCRLYNIYKINLYEAFGELVGSPIFESDDLPQHICSLCLVQLNKFVMFRDRCRLAQDLLEELKMQGIKLTTSFIQKIDRGKCNLLPNLKKFTPPFSDMIIHEEIPEKPPEEEPGSDHEAVEPLPTDNTDQPPTPTPTEIKELIAQDTPLENEPILKMPERKKTKPKHPPSFLSPFLFDSPDAVEKFKETFRVDIVFLTKEEQIEEVKEKILQSATRPGAGPYCSDCGKSCFNEEFLHKHIKECHGESEGTVQCEICRCRFTTKDMIKHLTFHKTKITCNECGYVSKTTRSATNHARIDHGLGPPKTVSCKFCDKVFGTRVLLNDHITETHSNKLLWCRCCAETFLNKMGRVVHLKRIHGDFLKSVHKCQKECKRTFATSEALERHTSLTCEKFNCVMCGEHFETLSLLKEHVIQQHSRSKYIKMAQCSECEVKFFGTEPLVKHLEEMSCGKGVPCQVCGVSFPTKDSMEDHKSEFHIKLYRACEFCDKGFDSDNYRHHILRVHNIKPPSRHMKGIHPRSSRKIWSVQGGIISGQDAVAPVPVPKEKPKRILMCDFCGKTFNKYQYLKIHRFQHTGERPHTCEYCQKGFIRAEALRAHMLLHTGEKPFMCQHCSKLFRTRGALSRHLLTHTGIRRHVCHICNKSFATSNNVKLHIKAVHLNLPVRGPRKREFIAWINKNKQQGNDGTEQGDMDAEQEQGVMDADDSQGIMDSETSAAVAMITGSLDIPNKKQRVDDINTQDLMVANFSTQYFMDSETLRDVPSNPRVQTIKKRGRPKQYLKDINSSARTQNYMVSQDNMVQEYMDNDATQDDMVYDTLSRDITVTAVPRIIKTINVRPRKKLVQQRSMPSLNLDSDTQQVLMDTQVSMDSSSPQDDIGNKQDYTDSGASIQKQVYMDSSSTKIQKQVYMDSGTKIQKQVYMDRSSTNIQKQVYMGSSSTSGASTHNANSKQIILARQDFGGKKKYVIVNRAPREQKTKPAPKVNTRIIGWK</sequence>
<keyword evidence="1 6" id="KW-0479">Metal-binding</keyword>
<dbReference type="SMART" id="SM00355">
    <property type="entry name" value="ZnF_C2H2"/>
    <property type="match status" value="13"/>
</dbReference>
<feature type="domain" description="C2H2-type" evidence="8">
    <location>
        <begin position="619"/>
        <end position="646"/>
    </location>
</feature>
<gene>
    <name evidence="10" type="ORF">ABMA27_012466</name>
</gene>
<keyword evidence="4 6" id="KW-0862">Zinc</keyword>
<feature type="domain" description="C2H2-type" evidence="8">
    <location>
        <begin position="591"/>
        <end position="618"/>
    </location>
</feature>
<dbReference type="Proteomes" id="UP001549920">
    <property type="component" value="Unassembled WGS sequence"/>
</dbReference>
<dbReference type="PROSITE" id="PS00028">
    <property type="entry name" value="ZINC_FINGER_C2H2_1"/>
    <property type="match status" value="8"/>
</dbReference>
<feature type="domain" description="ZAD" evidence="9">
    <location>
        <begin position="4"/>
        <end position="74"/>
    </location>
</feature>
<dbReference type="InterPro" id="IPR013087">
    <property type="entry name" value="Znf_C2H2_type"/>
</dbReference>
<keyword evidence="2" id="KW-0677">Repeat</keyword>
<feature type="domain" description="C2H2-type" evidence="8">
    <location>
        <begin position="647"/>
        <end position="670"/>
    </location>
</feature>
<feature type="binding site" evidence="6">
    <location>
        <position position="50"/>
    </location>
    <ligand>
        <name>Zn(2+)</name>
        <dbReference type="ChEBI" id="CHEBI:29105"/>
    </ligand>
</feature>
<feature type="domain" description="C2H2-type" evidence="8">
    <location>
        <begin position="319"/>
        <end position="347"/>
    </location>
</feature>
<feature type="region of interest" description="Disordered" evidence="7">
    <location>
        <begin position="118"/>
        <end position="149"/>
    </location>
</feature>
<keyword evidence="3 5" id="KW-0863">Zinc-finger</keyword>
<evidence type="ECO:0000256" key="7">
    <source>
        <dbReference type="SAM" id="MobiDB-lite"/>
    </source>
</evidence>
<feature type="domain" description="C2H2-type" evidence="8">
    <location>
        <begin position="405"/>
        <end position="433"/>
    </location>
</feature>
<dbReference type="EMBL" id="JBEUOH010000030">
    <property type="protein sequence ID" value="KAL0858636.1"/>
    <property type="molecule type" value="Genomic_DNA"/>
</dbReference>
<dbReference type="PROSITE" id="PS50157">
    <property type="entry name" value="ZINC_FINGER_C2H2_2"/>
    <property type="match status" value="6"/>
</dbReference>
<feature type="binding site" evidence="6">
    <location>
        <position position="6"/>
    </location>
    <ligand>
        <name>Zn(2+)</name>
        <dbReference type="ChEBI" id="CHEBI:29105"/>
    </ligand>
</feature>
<dbReference type="Gene3D" id="3.40.1800.20">
    <property type="match status" value="1"/>
</dbReference>
<feature type="domain" description="C2H2-type" evidence="8">
    <location>
        <begin position="563"/>
        <end position="590"/>
    </location>
</feature>
<dbReference type="Gene3D" id="3.30.160.60">
    <property type="entry name" value="Classic Zinc Finger"/>
    <property type="match status" value="7"/>
</dbReference>
<evidence type="ECO:0000313" key="11">
    <source>
        <dbReference type="Proteomes" id="UP001549920"/>
    </source>
</evidence>
<evidence type="ECO:0000259" key="9">
    <source>
        <dbReference type="PROSITE" id="PS51915"/>
    </source>
</evidence>
<feature type="binding site" evidence="6">
    <location>
        <position position="9"/>
    </location>
    <ligand>
        <name>Zn(2+)</name>
        <dbReference type="ChEBI" id="CHEBI:29105"/>
    </ligand>
</feature>
<dbReference type="SUPFAM" id="SSF57716">
    <property type="entry name" value="Glucocorticoid receptor-like (DNA-binding domain)"/>
    <property type="match status" value="1"/>
</dbReference>
<evidence type="ECO:0000256" key="2">
    <source>
        <dbReference type="ARBA" id="ARBA00022737"/>
    </source>
</evidence>
<evidence type="ECO:0000256" key="1">
    <source>
        <dbReference type="ARBA" id="ARBA00022723"/>
    </source>
</evidence>
<keyword evidence="11" id="KW-1185">Reference proteome</keyword>
<protein>
    <submittedName>
        <fullName evidence="10">Uncharacterized protein</fullName>
    </submittedName>
</protein>
<evidence type="ECO:0000256" key="5">
    <source>
        <dbReference type="PROSITE-ProRule" id="PRU00042"/>
    </source>
</evidence>
<organism evidence="10 11">
    <name type="scientific">Loxostege sticticalis</name>
    <name type="common">Beet webworm moth</name>
    <dbReference type="NCBI Taxonomy" id="481309"/>
    <lineage>
        <taxon>Eukaryota</taxon>
        <taxon>Metazoa</taxon>
        <taxon>Ecdysozoa</taxon>
        <taxon>Arthropoda</taxon>
        <taxon>Hexapoda</taxon>
        <taxon>Insecta</taxon>
        <taxon>Pterygota</taxon>
        <taxon>Neoptera</taxon>
        <taxon>Endopterygota</taxon>
        <taxon>Lepidoptera</taxon>
        <taxon>Glossata</taxon>
        <taxon>Ditrysia</taxon>
        <taxon>Pyraloidea</taxon>
        <taxon>Crambidae</taxon>
        <taxon>Pyraustinae</taxon>
        <taxon>Loxostege</taxon>
    </lineage>
</organism>
<dbReference type="SUPFAM" id="SSF57667">
    <property type="entry name" value="beta-beta-alpha zinc fingers"/>
    <property type="match status" value="4"/>
</dbReference>